<dbReference type="PANTHER" id="PTHR32322">
    <property type="entry name" value="INNER MEMBRANE TRANSPORTER"/>
    <property type="match status" value="1"/>
</dbReference>
<keyword evidence="9" id="KW-1185">Reference proteome</keyword>
<dbReference type="AlphaFoldDB" id="A0A2U2X0U3"/>
<keyword evidence="5 6" id="KW-0472">Membrane</keyword>
<evidence type="ECO:0000256" key="2">
    <source>
        <dbReference type="ARBA" id="ARBA00007362"/>
    </source>
</evidence>
<sequence length="308" mass="33454">MKANLKYSAILILLATVWGSSFILMKRGMIDKATGDLIFSSNQVGTLRMLFASTALLPLGLRSLKIITSYKIGISLAVVSLAGSFIPAFLFTYAETGISSGYAGMLNSMVPIFTLIIGASFFRQQLYRMQVIGVLIGTIGIVILVNGVSVVDTSGTYLHVMAVVFATLCYGLSTNTMRYNLSHLQPLKVTAVAFVFAILPALFLFFYFDTPATIMENEHANKALIYISILAILGTALSLILFNYLIGKTSALFASSVTYLIPIVAVIIGFFDGEILSWIQVLAMFIILLGIFTANSMKKQIVKKTEGL</sequence>
<gene>
    <name evidence="8" type="ORF">DIT68_15240</name>
</gene>
<organism evidence="8 9">
    <name type="scientific">Brumimicrobium oceani</name>
    <dbReference type="NCBI Taxonomy" id="2100725"/>
    <lineage>
        <taxon>Bacteria</taxon>
        <taxon>Pseudomonadati</taxon>
        <taxon>Bacteroidota</taxon>
        <taxon>Flavobacteriia</taxon>
        <taxon>Flavobacteriales</taxon>
        <taxon>Crocinitomicaceae</taxon>
        <taxon>Brumimicrobium</taxon>
    </lineage>
</organism>
<feature type="transmembrane region" description="Helical" evidence="6">
    <location>
        <begin position="277"/>
        <end position="294"/>
    </location>
</feature>
<evidence type="ECO:0000313" key="8">
    <source>
        <dbReference type="EMBL" id="PWH81380.1"/>
    </source>
</evidence>
<keyword evidence="3 6" id="KW-0812">Transmembrane</keyword>
<feature type="transmembrane region" description="Helical" evidence="6">
    <location>
        <begin position="252"/>
        <end position="271"/>
    </location>
</feature>
<dbReference type="InterPro" id="IPR000620">
    <property type="entry name" value="EamA_dom"/>
</dbReference>
<dbReference type="InterPro" id="IPR037185">
    <property type="entry name" value="EmrE-like"/>
</dbReference>
<comment type="subcellular location">
    <subcellularLocation>
        <location evidence="1">Membrane</location>
        <topology evidence="1">Multi-pass membrane protein</topology>
    </subcellularLocation>
</comment>
<feature type="transmembrane region" description="Helical" evidence="6">
    <location>
        <begin position="7"/>
        <end position="25"/>
    </location>
</feature>
<dbReference type="EMBL" id="QFRJ01000018">
    <property type="protein sequence ID" value="PWH81380.1"/>
    <property type="molecule type" value="Genomic_DNA"/>
</dbReference>
<evidence type="ECO:0000313" key="9">
    <source>
        <dbReference type="Proteomes" id="UP000245370"/>
    </source>
</evidence>
<dbReference type="Pfam" id="PF00892">
    <property type="entry name" value="EamA"/>
    <property type="match status" value="2"/>
</dbReference>
<reference evidence="8 9" key="1">
    <citation type="submission" date="2018-05" db="EMBL/GenBank/DDBJ databases">
        <title>Brumimicrobium oceani sp. nov., isolated from coastal sediment.</title>
        <authorList>
            <person name="Kou Y."/>
        </authorList>
    </citation>
    <scope>NUCLEOTIDE SEQUENCE [LARGE SCALE GENOMIC DNA]</scope>
    <source>
        <strain evidence="8 9">C305</strain>
    </source>
</reference>
<dbReference type="Proteomes" id="UP000245370">
    <property type="component" value="Unassembled WGS sequence"/>
</dbReference>
<protein>
    <submittedName>
        <fullName evidence="8">EamA family transporter</fullName>
    </submittedName>
</protein>
<feature type="transmembrane region" description="Helical" evidence="6">
    <location>
        <begin position="189"/>
        <end position="208"/>
    </location>
</feature>
<keyword evidence="4 6" id="KW-1133">Transmembrane helix</keyword>
<comment type="caution">
    <text evidence="8">The sequence shown here is derived from an EMBL/GenBank/DDBJ whole genome shotgun (WGS) entry which is preliminary data.</text>
</comment>
<dbReference type="InterPro" id="IPR050638">
    <property type="entry name" value="AA-Vitamin_Transporters"/>
</dbReference>
<feature type="domain" description="EamA" evidence="7">
    <location>
        <begin position="160"/>
        <end position="293"/>
    </location>
</feature>
<feature type="transmembrane region" description="Helical" evidence="6">
    <location>
        <begin position="100"/>
        <end position="122"/>
    </location>
</feature>
<dbReference type="SUPFAM" id="SSF103481">
    <property type="entry name" value="Multidrug resistance efflux transporter EmrE"/>
    <property type="match status" value="2"/>
</dbReference>
<evidence type="ECO:0000256" key="3">
    <source>
        <dbReference type="ARBA" id="ARBA00022692"/>
    </source>
</evidence>
<evidence type="ECO:0000256" key="4">
    <source>
        <dbReference type="ARBA" id="ARBA00022989"/>
    </source>
</evidence>
<feature type="domain" description="EamA" evidence="7">
    <location>
        <begin position="10"/>
        <end position="145"/>
    </location>
</feature>
<feature type="transmembrane region" description="Helical" evidence="6">
    <location>
        <begin position="223"/>
        <end position="245"/>
    </location>
</feature>
<comment type="similarity">
    <text evidence="2">Belongs to the EamA transporter family.</text>
</comment>
<feature type="transmembrane region" description="Helical" evidence="6">
    <location>
        <begin position="131"/>
        <end position="151"/>
    </location>
</feature>
<feature type="transmembrane region" description="Helical" evidence="6">
    <location>
        <begin position="157"/>
        <end position="177"/>
    </location>
</feature>
<evidence type="ECO:0000256" key="6">
    <source>
        <dbReference type="SAM" id="Phobius"/>
    </source>
</evidence>
<dbReference type="RefSeq" id="WP_109360686.1">
    <property type="nucleotide sequence ID" value="NZ_QFRJ01000018.1"/>
</dbReference>
<feature type="transmembrane region" description="Helical" evidence="6">
    <location>
        <begin position="73"/>
        <end position="94"/>
    </location>
</feature>
<accession>A0A2U2X0U3</accession>
<dbReference type="PANTHER" id="PTHR32322:SF2">
    <property type="entry name" value="EAMA DOMAIN-CONTAINING PROTEIN"/>
    <property type="match status" value="1"/>
</dbReference>
<proteinExistence type="inferred from homology"/>
<dbReference type="GO" id="GO:0016020">
    <property type="term" value="C:membrane"/>
    <property type="evidence" value="ECO:0007669"/>
    <property type="project" value="UniProtKB-SubCell"/>
</dbReference>
<evidence type="ECO:0000259" key="7">
    <source>
        <dbReference type="Pfam" id="PF00892"/>
    </source>
</evidence>
<name>A0A2U2X0U3_9FLAO</name>
<evidence type="ECO:0000256" key="1">
    <source>
        <dbReference type="ARBA" id="ARBA00004141"/>
    </source>
</evidence>
<feature type="transmembrane region" description="Helical" evidence="6">
    <location>
        <begin position="45"/>
        <end position="61"/>
    </location>
</feature>
<evidence type="ECO:0000256" key="5">
    <source>
        <dbReference type="ARBA" id="ARBA00023136"/>
    </source>
</evidence>
<dbReference type="OrthoDB" id="1117213at2"/>
<reference evidence="8 9" key="2">
    <citation type="submission" date="2018-05" db="EMBL/GenBank/DDBJ databases">
        <authorList>
            <person name="Lanie J.A."/>
            <person name="Ng W.-L."/>
            <person name="Kazmierczak K.M."/>
            <person name="Andrzejewski T.M."/>
            <person name="Davidsen T.M."/>
            <person name="Wayne K.J."/>
            <person name="Tettelin H."/>
            <person name="Glass J.I."/>
            <person name="Rusch D."/>
            <person name="Podicherti R."/>
            <person name="Tsui H.-C.T."/>
            <person name="Winkler M.E."/>
        </authorList>
    </citation>
    <scope>NUCLEOTIDE SEQUENCE [LARGE SCALE GENOMIC DNA]</scope>
    <source>
        <strain evidence="8 9">C305</strain>
    </source>
</reference>